<dbReference type="GO" id="GO:0046872">
    <property type="term" value="F:metal ion binding"/>
    <property type="evidence" value="ECO:0007669"/>
    <property type="project" value="UniProtKB-KW"/>
</dbReference>
<dbReference type="EMBL" id="WUUT01000001">
    <property type="protein sequence ID" value="MXR50911.1"/>
    <property type="molecule type" value="Genomic_DNA"/>
</dbReference>
<evidence type="ECO:0000256" key="4">
    <source>
        <dbReference type="ARBA" id="ARBA00022842"/>
    </source>
</evidence>
<organism evidence="7 8">
    <name type="scientific">Halovenus carboxidivorans</name>
    <dbReference type="NCBI Taxonomy" id="2692199"/>
    <lineage>
        <taxon>Archaea</taxon>
        <taxon>Methanobacteriati</taxon>
        <taxon>Methanobacteriota</taxon>
        <taxon>Stenosarchaea group</taxon>
        <taxon>Halobacteria</taxon>
        <taxon>Halobacteriales</taxon>
        <taxon>Haloarculaceae</taxon>
        <taxon>Halovenus</taxon>
    </lineage>
</organism>
<evidence type="ECO:0000313" key="8">
    <source>
        <dbReference type="Proteomes" id="UP000466535"/>
    </source>
</evidence>
<dbReference type="SUPFAM" id="SSF51604">
    <property type="entry name" value="Enolase C-terminal domain-like"/>
    <property type="match status" value="1"/>
</dbReference>
<dbReference type="InterPro" id="IPR013341">
    <property type="entry name" value="Mandelate_racemase_N_dom"/>
</dbReference>
<dbReference type="InterPro" id="IPR036849">
    <property type="entry name" value="Enolase-like_C_sf"/>
</dbReference>
<sequence length="347" mass="35937">MVATDTERLTLPVDGSFTISRGSSETTTVVVVRLTDEDGRRGIGAAAPAAYYGESADSAESVLPELLDIAAEVGDPSRQQTVERAMREHAPGEAAARAAVSVAIHDLAATQAGEPLYRRLGLDPAAAPATSYTVGIDSPAGMASAAQKAAGAGYPILKVKLGTDDDRARIDAIRKTAPQARIRVDANGAWTPEEAIEKMEWLANAGVEFVEQPVAAEDHAGLARVGDAGFLPVAADESCVTAEDVPAVADAVDIVVVKLMKCGGIRPAIRQIETARAHGLEVMLGCMVESMASLAGACHLAPLVEYADLDGSLLLADDPYEGVSLPSGQIDLSAVEAGTGVERVDEE</sequence>
<comment type="caution">
    <text evidence="7">The sequence shown here is derived from an EMBL/GenBank/DDBJ whole genome shotgun (WGS) entry which is preliminary data.</text>
</comment>
<evidence type="ECO:0000259" key="6">
    <source>
        <dbReference type="SMART" id="SM00922"/>
    </source>
</evidence>
<dbReference type="SMART" id="SM00922">
    <property type="entry name" value="MR_MLE"/>
    <property type="match status" value="1"/>
</dbReference>
<keyword evidence="4" id="KW-0460">Magnesium</keyword>
<accession>A0A6B0T6S2</accession>
<dbReference type="PROSITE" id="PS00909">
    <property type="entry name" value="MR_MLE_2"/>
    <property type="match status" value="1"/>
</dbReference>
<comment type="cofactor">
    <cofactor evidence="1">
        <name>Mg(2+)</name>
        <dbReference type="ChEBI" id="CHEBI:18420"/>
    </cofactor>
</comment>
<dbReference type="Proteomes" id="UP000466535">
    <property type="component" value="Unassembled WGS sequence"/>
</dbReference>
<dbReference type="PANTHER" id="PTHR48073">
    <property type="entry name" value="O-SUCCINYLBENZOATE SYNTHASE-RELATED"/>
    <property type="match status" value="1"/>
</dbReference>
<evidence type="ECO:0000256" key="3">
    <source>
        <dbReference type="ARBA" id="ARBA00022723"/>
    </source>
</evidence>
<evidence type="ECO:0000256" key="2">
    <source>
        <dbReference type="ARBA" id="ARBA00008031"/>
    </source>
</evidence>
<dbReference type="Pfam" id="PF13378">
    <property type="entry name" value="MR_MLE_C"/>
    <property type="match status" value="1"/>
</dbReference>
<dbReference type="SUPFAM" id="SSF54826">
    <property type="entry name" value="Enolase N-terminal domain-like"/>
    <property type="match status" value="1"/>
</dbReference>
<dbReference type="SFLD" id="SFLDF00010">
    <property type="entry name" value="dipeptide_epimerase"/>
    <property type="match status" value="1"/>
</dbReference>
<feature type="domain" description="Mandelate racemase/muconate lactonizing enzyme C-terminal" evidence="6">
    <location>
        <begin position="139"/>
        <end position="232"/>
    </location>
</feature>
<dbReference type="CDD" id="cd03319">
    <property type="entry name" value="L-Ala-DL-Glu_epimerase"/>
    <property type="match status" value="1"/>
</dbReference>
<comment type="similarity">
    <text evidence="2">Belongs to the mandelate racemase/muconate lactonizing enzyme family.</text>
</comment>
<dbReference type="SFLD" id="SFLDG00180">
    <property type="entry name" value="muconate_cycloisomerase"/>
    <property type="match status" value="2"/>
</dbReference>
<keyword evidence="3" id="KW-0479">Metal-binding</keyword>
<gene>
    <name evidence="7" type="ORF">GRX03_04720</name>
</gene>
<keyword evidence="8" id="KW-1185">Reference proteome</keyword>
<dbReference type="SFLD" id="SFLDF00009">
    <property type="entry name" value="o-succinylbenzoate_synthase"/>
    <property type="match status" value="1"/>
</dbReference>
<dbReference type="InterPro" id="IPR018110">
    <property type="entry name" value="Mandel_Rmase/mucon_lact_enz_CS"/>
</dbReference>
<dbReference type="AlphaFoldDB" id="A0A6B0T6S2"/>
<dbReference type="RefSeq" id="WP_368278065.1">
    <property type="nucleotide sequence ID" value="NZ_WUUT01000001.1"/>
</dbReference>
<evidence type="ECO:0000313" key="7">
    <source>
        <dbReference type="EMBL" id="MXR50911.1"/>
    </source>
</evidence>
<evidence type="ECO:0000256" key="1">
    <source>
        <dbReference type="ARBA" id="ARBA00001946"/>
    </source>
</evidence>
<dbReference type="Gene3D" id="3.30.390.10">
    <property type="entry name" value="Enolase-like, N-terminal domain"/>
    <property type="match status" value="1"/>
</dbReference>
<keyword evidence="5" id="KW-0413">Isomerase</keyword>
<dbReference type="PANTHER" id="PTHR48073:SF2">
    <property type="entry name" value="O-SUCCINYLBENZOATE SYNTHASE"/>
    <property type="match status" value="1"/>
</dbReference>
<reference evidence="7 8" key="1">
    <citation type="submission" date="2019-12" db="EMBL/GenBank/DDBJ databases">
        <title>Isolation and characterization of three novel carbon monoxide-oxidizing members of Halobacteria from salione crusts and soils.</title>
        <authorList>
            <person name="Myers M.R."/>
            <person name="King G.M."/>
        </authorList>
    </citation>
    <scope>NUCLEOTIDE SEQUENCE [LARGE SCALE GENOMIC DNA]</scope>
    <source>
        <strain evidence="7 8">WSH3</strain>
    </source>
</reference>
<proteinExistence type="inferred from homology"/>
<dbReference type="InterPro" id="IPR034603">
    <property type="entry name" value="Dipeptide_epimerase"/>
</dbReference>
<dbReference type="GO" id="GO:0009063">
    <property type="term" value="P:amino acid catabolic process"/>
    <property type="evidence" value="ECO:0007669"/>
    <property type="project" value="InterPro"/>
</dbReference>
<dbReference type="Pfam" id="PF02746">
    <property type="entry name" value="MR_MLE_N"/>
    <property type="match status" value="1"/>
</dbReference>
<evidence type="ECO:0000256" key="5">
    <source>
        <dbReference type="ARBA" id="ARBA00023235"/>
    </source>
</evidence>
<dbReference type="InterPro" id="IPR013342">
    <property type="entry name" value="Mandelate_racemase_C"/>
</dbReference>
<protein>
    <submittedName>
        <fullName evidence="7">Dipeptide epimerase</fullName>
    </submittedName>
</protein>
<dbReference type="GO" id="GO:0016855">
    <property type="term" value="F:racemase and epimerase activity, acting on amino acids and derivatives"/>
    <property type="evidence" value="ECO:0007669"/>
    <property type="project" value="InterPro"/>
</dbReference>
<dbReference type="InterPro" id="IPR029017">
    <property type="entry name" value="Enolase-like_N"/>
</dbReference>
<dbReference type="SFLD" id="SFLDS00001">
    <property type="entry name" value="Enolase"/>
    <property type="match status" value="2"/>
</dbReference>
<dbReference type="Gene3D" id="3.20.20.120">
    <property type="entry name" value="Enolase-like C-terminal domain"/>
    <property type="match status" value="1"/>
</dbReference>
<name>A0A6B0T6S2_9EURY</name>
<dbReference type="InterPro" id="IPR029065">
    <property type="entry name" value="Enolase_C-like"/>
</dbReference>